<evidence type="ECO:0000256" key="3">
    <source>
        <dbReference type="ARBA" id="ARBA00023004"/>
    </source>
</evidence>
<dbReference type="InterPro" id="IPR050884">
    <property type="entry name" value="CNP_phosphodiesterase-III"/>
</dbReference>
<dbReference type="EMBL" id="QRMZ01000019">
    <property type="protein sequence ID" value="RHK05459.1"/>
    <property type="molecule type" value="Genomic_DNA"/>
</dbReference>
<protein>
    <submittedName>
        <fullName evidence="6">Metallophosphoesterase</fullName>
    </submittedName>
</protein>
<dbReference type="Pfam" id="PF00149">
    <property type="entry name" value="Metallophos"/>
    <property type="match status" value="1"/>
</dbReference>
<feature type="domain" description="Calcineurin-like phosphoesterase" evidence="5">
    <location>
        <begin position="1"/>
        <end position="202"/>
    </location>
</feature>
<keyword evidence="3" id="KW-0408">Iron</keyword>
<dbReference type="Gene3D" id="3.60.21.10">
    <property type="match status" value="1"/>
</dbReference>
<dbReference type="InterPro" id="IPR004843">
    <property type="entry name" value="Calcineurin-like_PHP"/>
</dbReference>
<dbReference type="InterPro" id="IPR029052">
    <property type="entry name" value="Metallo-depent_PP-like"/>
</dbReference>
<dbReference type="GO" id="GO:0016787">
    <property type="term" value="F:hydrolase activity"/>
    <property type="evidence" value="ECO:0007669"/>
    <property type="project" value="UniProtKB-KW"/>
</dbReference>
<keyword evidence="1" id="KW-0479">Metal-binding</keyword>
<comment type="caution">
    <text evidence="6">The sequence shown here is derived from an EMBL/GenBank/DDBJ whole genome shotgun (WGS) entry which is preliminary data.</text>
</comment>
<organism evidence="6 7">
    <name type="scientific">Enterococcus casseliflavus</name>
    <name type="common">Enterococcus flavescens</name>
    <dbReference type="NCBI Taxonomy" id="37734"/>
    <lineage>
        <taxon>Bacteria</taxon>
        <taxon>Bacillati</taxon>
        <taxon>Bacillota</taxon>
        <taxon>Bacilli</taxon>
        <taxon>Lactobacillales</taxon>
        <taxon>Enterococcaceae</taxon>
        <taxon>Enterococcus</taxon>
    </lineage>
</organism>
<evidence type="ECO:0000256" key="4">
    <source>
        <dbReference type="ARBA" id="ARBA00025742"/>
    </source>
</evidence>
<dbReference type="AlphaFoldDB" id="A0A415EQ78"/>
<reference evidence="6 7" key="1">
    <citation type="submission" date="2018-08" db="EMBL/GenBank/DDBJ databases">
        <title>A genome reference for cultivated species of the human gut microbiota.</title>
        <authorList>
            <person name="Zou Y."/>
            <person name="Xue W."/>
            <person name="Luo G."/>
        </authorList>
    </citation>
    <scope>NUCLEOTIDE SEQUENCE [LARGE SCALE GENOMIC DNA]</scope>
    <source>
        <strain evidence="6 7">AF48-16</strain>
    </source>
</reference>
<keyword evidence="2" id="KW-0378">Hydrolase</keyword>
<evidence type="ECO:0000259" key="5">
    <source>
        <dbReference type="Pfam" id="PF00149"/>
    </source>
</evidence>
<proteinExistence type="inferred from homology"/>
<name>A0A415EQ78_ENTCA</name>
<evidence type="ECO:0000313" key="6">
    <source>
        <dbReference type="EMBL" id="RHK05459.1"/>
    </source>
</evidence>
<evidence type="ECO:0000313" key="7">
    <source>
        <dbReference type="Proteomes" id="UP000286288"/>
    </source>
</evidence>
<evidence type="ECO:0000256" key="1">
    <source>
        <dbReference type="ARBA" id="ARBA00022723"/>
    </source>
</evidence>
<gene>
    <name evidence="6" type="ORF">DW084_13570</name>
</gene>
<dbReference type="GO" id="GO:0046872">
    <property type="term" value="F:metal ion binding"/>
    <property type="evidence" value="ECO:0007669"/>
    <property type="project" value="UniProtKB-KW"/>
</dbReference>
<dbReference type="PANTHER" id="PTHR42988">
    <property type="entry name" value="PHOSPHOHYDROLASE"/>
    <property type="match status" value="1"/>
</dbReference>
<sequence length="270" mass="30403">MNVLHISDIHFRESYLPCEEGYQGMLAAMQNPLIPLEECIQDAKARAAIDLVVISGDLTEDGAPADYASLKQYLEKAFGSVPIVVTLGNHDIKRHFRQGWQGKSVETASDTPFNQVYETETLAIVTFDNSCYGYADGIVDERQFEWLQATLAQLKEKKIVFVTHHHLLPYQASTPAWAGANRLVVLLQQYQISCILSGHTHHAFTGTIAGIPYYTVASMSFVGEDEGDGMVRFEERYGYNLYRFEEGALVHQSSENYRPNRVLMRVNMQG</sequence>
<dbReference type="SUPFAM" id="SSF56300">
    <property type="entry name" value="Metallo-dependent phosphatases"/>
    <property type="match status" value="1"/>
</dbReference>
<accession>A0A415EQ78</accession>
<dbReference type="PANTHER" id="PTHR42988:SF2">
    <property type="entry name" value="CYCLIC NUCLEOTIDE PHOSPHODIESTERASE CBUA0032-RELATED"/>
    <property type="match status" value="1"/>
</dbReference>
<comment type="similarity">
    <text evidence="4">Belongs to the cyclic nucleotide phosphodiesterase class-III family.</text>
</comment>
<evidence type="ECO:0000256" key="2">
    <source>
        <dbReference type="ARBA" id="ARBA00022801"/>
    </source>
</evidence>
<dbReference type="Proteomes" id="UP000286288">
    <property type="component" value="Unassembled WGS sequence"/>
</dbReference>